<name>A0A0N5B4K7_STREA</name>
<accession>A0A0N5B4K7</accession>
<feature type="transmembrane region" description="Helical" evidence="2">
    <location>
        <begin position="6"/>
        <end position="23"/>
    </location>
</feature>
<reference evidence="4" key="1">
    <citation type="submission" date="2017-02" db="UniProtKB">
        <authorList>
            <consortium name="WormBaseParasite"/>
        </authorList>
    </citation>
    <scope>IDENTIFICATION</scope>
</reference>
<protein>
    <submittedName>
        <fullName evidence="4">Uncharacterized protein</fullName>
    </submittedName>
</protein>
<proteinExistence type="predicted"/>
<dbReference type="Proteomes" id="UP000046392">
    <property type="component" value="Unplaced"/>
</dbReference>
<dbReference type="AlphaFoldDB" id="A0A0N5B4K7"/>
<keyword evidence="2" id="KW-1133">Transmembrane helix</keyword>
<keyword evidence="3" id="KW-1185">Reference proteome</keyword>
<keyword evidence="2" id="KW-0472">Membrane</keyword>
<evidence type="ECO:0000256" key="1">
    <source>
        <dbReference type="SAM" id="MobiDB-lite"/>
    </source>
</evidence>
<organism evidence="3 4">
    <name type="scientific">Strongyloides papillosus</name>
    <name type="common">Intestinal threadworm</name>
    <dbReference type="NCBI Taxonomy" id="174720"/>
    <lineage>
        <taxon>Eukaryota</taxon>
        <taxon>Metazoa</taxon>
        <taxon>Ecdysozoa</taxon>
        <taxon>Nematoda</taxon>
        <taxon>Chromadorea</taxon>
        <taxon>Rhabditida</taxon>
        <taxon>Tylenchina</taxon>
        <taxon>Panagrolaimomorpha</taxon>
        <taxon>Strongyloidoidea</taxon>
        <taxon>Strongyloididae</taxon>
        <taxon>Strongyloides</taxon>
    </lineage>
</organism>
<sequence length="100" mass="11655">MIFSKHIMQFIFFIFFISFIELIKSASLFKSFGGRGNGRRDSRGSSSYPLLGHSPKVGNQRHKYRHIFLGRKNGQNLNRDNIERRNILISNHRGLKYLIG</sequence>
<dbReference type="WBParaSite" id="SPAL_0000100850.1">
    <property type="protein sequence ID" value="SPAL_0000100850.1"/>
    <property type="gene ID" value="SPAL_0000100850"/>
</dbReference>
<keyword evidence="2" id="KW-0812">Transmembrane</keyword>
<evidence type="ECO:0000313" key="3">
    <source>
        <dbReference type="Proteomes" id="UP000046392"/>
    </source>
</evidence>
<feature type="region of interest" description="Disordered" evidence="1">
    <location>
        <begin position="34"/>
        <end position="58"/>
    </location>
</feature>
<evidence type="ECO:0000313" key="4">
    <source>
        <dbReference type="WBParaSite" id="SPAL_0000100850.1"/>
    </source>
</evidence>
<evidence type="ECO:0000256" key="2">
    <source>
        <dbReference type="SAM" id="Phobius"/>
    </source>
</evidence>